<comment type="caution">
    <text evidence="5">The sequence shown here is derived from an EMBL/GenBank/DDBJ whole genome shotgun (WGS) entry which is preliminary data.</text>
</comment>
<dbReference type="InterPro" id="IPR050166">
    <property type="entry name" value="ABC_transporter_ATP-bind"/>
</dbReference>
<accession>A0ABP4UM33</accession>
<dbReference type="PANTHER" id="PTHR42788">
    <property type="entry name" value="TAURINE IMPORT ATP-BINDING PROTEIN-RELATED"/>
    <property type="match status" value="1"/>
</dbReference>
<feature type="domain" description="ABC transporter" evidence="4">
    <location>
        <begin position="18"/>
        <end position="248"/>
    </location>
</feature>
<dbReference type="RefSeq" id="WP_179524879.1">
    <property type="nucleotide sequence ID" value="NZ_BAAAQG010000007.1"/>
</dbReference>
<dbReference type="SUPFAM" id="SSF52540">
    <property type="entry name" value="P-loop containing nucleoside triphosphate hydrolases"/>
    <property type="match status" value="1"/>
</dbReference>
<gene>
    <name evidence="5" type="ORF">GCM10009831_15170</name>
</gene>
<evidence type="ECO:0000256" key="2">
    <source>
        <dbReference type="ARBA" id="ARBA00022741"/>
    </source>
</evidence>
<dbReference type="PANTHER" id="PTHR42788:SF13">
    <property type="entry name" value="ALIPHATIC SULFONATES IMPORT ATP-BINDING PROTEIN SSUB"/>
    <property type="match status" value="1"/>
</dbReference>
<keyword evidence="1" id="KW-0813">Transport</keyword>
<reference evidence="6" key="1">
    <citation type="journal article" date="2019" name="Int. J. Syst. Evol. Microbiol.">
        <title>The Global Catalogue of Microorganisms (GCM) 10K type strain sequencing project: providing services to taxonomists for standard genome sequencing and annotation.</title>
        <authorList>
            <consortium name="The Broad Institute Genomics Platform"/>
            <consortium name="The Broad Institute Genome Sequencing Center for Infectious Disease"/>
            <person name="Wu L."/>
            <person name="Ma J."/>
        </authorList>
    </citation>
    <scope>NUCLEOTIDE SEQUENCE [LARGE SCALE GENOMIC DNA]</scope>
    <source>
        <strain evidence="6">JCM 16002</strain>
    </source>
</reference>
<dbReference type="InterPro" id="IPR027417">
    <property type="entry name" value="P-loop_NTPase"/>
</dbReference>
<dbReference type="GO" id="GO:0005524">
    <property type="term" value="F:ATP binding"/>
    <property type="evidence" value="ECO:0007669"/>
    <property type="project" value="UniProtKB-KW"/>
</dbReference>
<evidence type="ECO:0000256" key="1">
    <source>
        <dbReference type="ARBA" id="ARBA00022448"/>
    </source>
</evidence>
<dbReference type="Pfam" id="PF00005">
    <property type="entry name" value="ABC_tran"/>
    <property type="match status" value="1"/>
</dbReference>
<keyword evidence="6" id="KW-1185">Reference proteome</keyword>
<sequence length="279" mass="29698">MSHALVHAVVSRPGTTAVSLEDLGHTYPGARRAVLADLTLSVPVGEHIAVVGRSGCGKSTLLSLIAGLAEPTTGSALVLDESQPERRLESCALMPQGDSLLPWLTLLDNVAISLRNQRVGRRAARTEAQSLLDRLGLGVWSGARPAALSAGMRQRGALARALLARKPVLLADEPLGALDAITRADVQQWLRETLTGTSATLVMVTHDVDEALLLAERVVLLARYEADAPARVVSTWPGWFGDDRPREVLLGDEAFAAARREVLQALARESHLAEGGTAR</sequence>
<dbReference type="SMART" id="SM00382">
    <property type="entry name" value="AAA"/>
    <property type="match status" value="1"/>
</dbReference>
<dbReference type="Gene3D" id="3.40.50.300">
    <property type="entry name" value="P-loop containing nucleotide triphosphate hydrolases"/>
    <property type="match status" value="1"/>
</dbReference>
<evidence type="ECO:0000256" key="3">
    <source>
        <dbReference type="ARBA" id="ARBA00022840"/>
    </source>
</evidence>
<keyword evidence="2" id="KW-0547">Nucleotide-binding</keyword>
<dbReference type="InterPro" id="IPR003439">
    <property type="entry name" value="ABC_transporter-like_ATP-bd"/>
</dbReference>
<dbReference type="EMBL" id="BAAAQG010000007">
    <property type="protein sequence ID" value="GAA1706460.1"/>
    <property type="molecule type" value="Genomic_DNA"/>
</dbReference>
<dbReference type="InterPro" id="IPR003593">
    <property type="entry name" value="AAA+_ATPase"/>
</dbReference>
<protein>
    <submittedName>
        <fullName evidence="5">ABC transporter ATP-binding protein</fullName>
    </submittedName>
</protein>
<evidence type="ECO:0000313" key="6">
    <source>
        <dbReference type="Proteomes" id="UP001500383"/>
    </source>
</evidence>
<organism evidence="5 6">
    <name type="scientific">Dietzia cercidiphylli</name>
    <dbReference type="NCBI Taxonomy" id="498199"/>
    <lineage>
        <taxon>Bacteria</taxon>
        <taxon>Bacillati</taxon>
        <taxon>Actinomycetota</taxon>
        <taxon>Actinomycetes</taxon>
        <taxon>Mycobacteriales</taxon>
        <taxon>Dietziaceae</taxon>
        <taxon>Dietzia</taxon>
    </lineage>
</organism>
<evidence type="ECO:0000313" key="5">
    <source>
        <dbReference type="EMBL" id="GAA1706460.1"/>
    </source>
</evidence>
<proteinExistence type="predicted"/>
<name>A0ABP4UM33_9ACTN</name>
<dbReference type="Proteomes" id="UP001500383">
    <property type="component" value="Unassembled WGS sequence"/>
</dbReference>
<keyword evidence="3 5" id="KW-0067">ATP-binding</keyword>
<evidence type="ECO:0000259" key="4">
    <source>
        <dbReference type="PROSITE" id="PS50893"/>
    </source>
</evidence>
<dbReference type="PROSITE" id="PS50893">
    <property type="entry name" value="ABC_TRANSPORTER_2"/>
    <property type="match status" value="1"/>
</dbReference>